<evidence type="ECO:0000313" key="1">
    <source>
        <dbReference type="EMBL" id="KAK3764972.1"/>
    </source>
</evidence>
<comment type="caution">
    <text evidence="1">The sequence shown here is derived from an EMBL/GenBank/DDBJ whole genome shotgun (WGS) entry which is preliminary data.</text>
</comment>
<gene>
    <name evidence="1" type="ORF">RRG08_011059</name>
</gene>
<reference evidence="1" key="1">
    <citation type="journal article" date="2023" name="G3 (Bethesda)">
        <title>A reference genome for the long-term kleptoplast-retaining sea slug Elysia crispata morphotype clarki.</title>
        <authorList>
            <person name="Eastman K.E."/>
            <person name="Pendleton A.L."/>
            <person name="Shaikh M.A."/>
            <person name="Suttiyut T."/>
            <person name="Ogas R."/>
            <person name="Tomko P."/>
            <person name="Gavelis G."/>
            <person name="Widhalm J.R."/>
            <person name="Wisecaver J.H."/>
        </authorList>
    </citation>
    <scope>NUCLEOTIDE SEQUENCE</scope>
    <source>
        <strain evidence="1">ECLA1</strain>
    </source>
</reference>
<proteinExistence type="predicted"/>
<evidence type="ECO:0000313" key="2">
    <source>
        <dbReference type="Proteomes" id="UP001283361"/>
    </source>
</evidence>
<organism evidence="1 2">
    <name type="scientific">Elysia crispata</name>
    <name type="common">lettuce slug</name>
    <dbReference type="NCBI Taxonomy" id="231223"/>
    <lineage>
        <taxon>Eukaryota</taxon>
        <taxon>Metazoa</taxon>
        <taxon>Spiralia</taxon>
        <taxon>Lophotrochozoa</taxon>
        <taxon>Mollusca</taxon>
        <taxon>Gastropoda</taxon>
        <taxon>Heterobranchia</taxon>
        <taxon>Euthyneura</taxon>
        <taxon>Panpulmonata</taxon>
        <taxon>Sacoglossa</taxon>
        <taxon>Placobranchoidea</taxon>
        <taxon>Plakobranchidae</taxon>
        <taxon>Elysia</taxon>
    </lineage>
</organism>
<name>A0AAE1DC42_9GAST</name>
<accession>A0AAE1DC42</accession>
<dbReference type="AlphaFoldDB" id="A0AAE1DC42"/>
<dbReference type="EMBL" id="JAWDGP010004362">
    <property type="protein sequence ID" value="KAK3764972.1"/>
    <property type="molecule type" value="Genomic_DNA"/>
</dbReference>
<dbReference type="Proteomes" id="UP001283361">
    <property type="component" value="Unassembled WGS sequence"/>
</dbReference>
<protein>
    <submittedName>
        <fullName evidence="1">Uncharacterized protein</fullName>
    </submittedName>
</protein>
<keyword evidence="2" id="KW-1185">Reference proteome</keyword>
<sequence length="66" mass="7313">MKALSDRAGRIVPFTDGVTPCRQWSQHGLSRKDTMQVQRDLLGEACRQEGLKATGSDFHEASRNPA</sequence>